<proteinExistence type="predicted"/>
<organism evidence="3 4">
    <name type="scientific">Aeromicrobium senzhongii</name>
    <dbReference type="NCBI Taxonomy" id="2663859"/>
    <lineage>
        <taxon>Bacteria</taxon>
        <taxon>Bacillati</taxon>
        <taxon>Actinomycetota</taxon>
        <taxon>Actinomycetes</taxon>
        <taxon>Propionibacteriales</taxon>
        <taxon>Nocardioidaceae</taxon>
        <taxon>Aeromicrobium</taxon>
    </lineage>
</organism>
<feature type="domain" description="SCP" evidence="2">
    <location>
        <begin position="163"/>
        <end position="267"/>
    </location>
</feature>
<dbReference type="SUPFAM" id="SSF55797">
    <property type="entry name" value="PR-1-like"/>
    <property type="match status" value="1"/>
</dbReference>
<evidence type="ECO:0000313" key="3">
    <source>
        <dbReference type="EMBL" id="MBC9225744.1"/>
    </source>
</evidence>
<dbReference type="CDD" id="cd05379">
    <property type="entry name" value="CAP_bacterial"/>
    <property type="match status" value="1"/>
</dbReference>
<feature type="chain" id="PRO_5034955112" evidence="1">
    <location>
        <begin position="24"/>
        <end position="271"/>
    </location>
</feature>
<dbReference type="Proteomes" id="UP000620591">
    <property type="component" value="Unassembled WGS sequence"/>
</dbReference>
<dbReference type="PANTHER" id="PTHR31157">
    <property type="entry name" value="SCP DOMAIN-CONTAINING PROTEIN"/>
    <property type="match status" value="1"/>
</dbReference>
<evidence type="ECO:0000259" key="2">
    <source>
        <dbReference type="Pfam" id="PF00188"/>
    </source>
</evidence>
<protein>
    <submittedName>
        <fullName evidence="3">CAP domain-containing protein</fullName>
    </submittedName>
</protein>
<dbReference type="InterPro" id="IPR014044">
    <property type="entry name" value="CAP_dom"/>
</dbReference>
<sequence>MRHTFVLLLTACALLLGGAPAGAAGTTATKVRGFTSKSQTVKPGATVKYAVKVTTKRKASKGRVVTLQRRVNGRWVKVDRKRTNRHGRVVLRHRATTKAGATVKLRVRVTAKGRLRAVNSPVKKVATRTAWTPDARSQRVLALVNAARAQARECGEESFPARGPLRLNERLTRSAQAHGADMAAHGYFSHTGRNGSSLRDRVDAQGYNWSRIGENIAAGYPSPEAVVQGWVASPGHCRNIMAGGFTELGVGYAASNDKYGSYWVQNFGTPR</sequence>
<comment type="caution">
    <text evidence="3">The sequence shown here is derived from an EMBL/GenBank/DDBJ whole genome shotgun (WGS) entry which is preliminary data.</text>
</comment>
<dbReference type="Gene3D" id="3.40.33.10">
    <property type="entry name" value="CAP"/>
    <property type="match status" value="1"/>
</dbReference>
<dbReference type="InterPro" id="IPR035940">
    <property type="entry name" value="CAP_sf"/>
</dbReference>
<name>A0A8I0K245_9ACTN</name>
<evidence type="ECO:0000256" key="1">
    <source>
        <dbReference type="SAM" id="SignalP"/>
    </source>
</evidence>
<reference evidence="3" key="1">
    <citation type="submission" date="2020-09" db="EMBL/GenBank/DDBJ databases">
        <title>Novel species in genus Aeromicrobium.</title>
        <authorList>
            <person name="Zhang G."/>
        </authorList>
    </citation>
    <scope>NUCLEOTIDE SEQUENCE</scope>
    <source>
        <strain evidence="3">Zg-636</strain>
    </source>
</reference>
<accession>A0A8I0K245</accession>
<keyword evidence="1" id="KW-0732">Signal</keyword>
<dbReference type="RefSeq" id="WP_187768830.1">
    <property type="nucleotide sequence ID" value="NZ_JACTVM010000001.1"/>
</dbReference>
<dbReference type="EMBL" id="JACTVM010000001">
    <property type="protein sequence ID" value="MBC9225744.1"/>
    <property type="molecule type" value="Genomic_DNA"/>
</dbReference>
<evidence type="ECO:0000313" key="4">
    <source>
        <dbReference type="Proteomes" id="UP000620591"/>
    </source>
</evidence>
<dbReference type="PANTHER" id="PTHR31157:SF1">
    <property type="entry name" value="SCP DOMAIN-CONTAINING PROTEIN"/>
    <property type="match status" value="1"/>
</dbReference>
<gene>
    <name evidence="3" type="ORF">IBG24_05385</name>
</gene>
<dbReference type="Pfam" id="PF00188">
    <property type="entry name" value="CAP"/>
    <property type="match status" value="1"/>
</dbReference>
<feature type="signal peptide" evidence="1">
    <location>
        <begin position="1"/>
        <end position="23"/>
    </location>
</feature>
<dbReference type="AlphaFoldDB" id="A0A8I0K245"/>